<evidence type="ECO:0000313" key="3">
    <source>
        <dbReference type="EMBL" id="KAH0814912.1"/>
    </source>
</evidence>
<dbReference type="Proteomes" id="UP000719412">
    <property type="component" value="Unassembled WGS sequence"/>
</dbReference>
<reference evidence="3" key="2">
    <citation type="submission" date="2021-08" db="EMBL/GenBank/DDBJ databases">
        <authorList>
            <person name="Eriksson T."/>
        </authorList>
    </citation>
    <scope>NUCLEOTIDE SEQUENCE</scope>
    <source>
        <strain evidence="3">Stoneville</strain>
        <tissue evidence="3">Whole head</tissue>
    </source>
</reference>
<reference evidence="3" key="1">
    <citation type="journal article" date="2020" name="J Insects Food Feed">
        <title>The yellow mealworm (Tenebrio molitor) genome: a resource for the emerging insects as food and feed industry.</title>
        <authorList>
            <person name="Eriksson T."/>
            <person name="Andere A."/>
            <person name="Kelstrup H."/>
            <person name="Emery V."/>
            <person name="Picard C."/>
        </authorList>
    </citation>
    <scope>NUCLEOTIDE SEQUENCE</scope>
    <source>
        <strain evidence="3">Stoneville</strain>
        <tissue evidence="3">Whole head</tissue>
    </source>
</reference>
<dbReference type="InterPro" id="IPR036249">
    <property type="entry name" value="Thioredoxin-like_sf"/>
</dbReference>
<sequence>MDQVGLAPPPLPAKTRRSPPASSATVPSATSDVYGAYPDQVNGDRSQSSHVVKIRINPDENVICDVAPCIRISVNTPEMIPNGDAASERSTAYFFYNCAVMSSGQVSPSDTLDSGTCSDLDGTPPPLPKKKNAVSVTLIQHKRASSLTDSDDNESNISCDSLTSGKASPVSKDASSAVLPQTLLQDIRQRNAKLQDDAIVKSYEERKEEKENANNNNTTNSLPFDTDMFYKFHLNEHLSEDNDAPAKAVVEDETFAGYKDLLGDGASTIRSAKGTVRGVKNRVRAGIATFLQINSVSKSKCLEMLTPEVQILSLQGTVRGHKDRVKHTVTFYTDLSLGFKVSRLNRTGVRHWPGRSKPHLARENVRTDFIRRREEENVIGKIDQLRSSKVQGRSTIGIFEKASVNKSGVPHRHTCRKFRLGCRLRARKSHSFPDRKGALTQLTQWQSFTVERCHLYNICVVFNNYKEKDAGKVVVYTTTMGILRETYQACMKVKQILRTLLVKFEERDVFMSNEYQNEIRERMRCDHILVPQVFVDGQHVGSLHVLWHRGELASAESSRKYRGSPDGDVLIGFFRSDHDTLQNWHHRNRLDPRISYSLDTVLHDPDSGVGGFCLVESLRDPHRWPRSGDSDASRIRLCRFLHEFFDGESPGNRALIRKIQPGWTCAASECEFPAAEQDTTRDRRTDGYWFTRPSKEVTSSSQRKNLVENSKVAFNSARLRSNGSLHSAVSFSTCESDTDSLLGINCADKNQDGTKHYRKGQLLRSDAIRSKSTLKVKFHLLGVSPGGTIERRRKSTTDIFSLDILISTKRSKDAETIERLNETGELRRILKPFKVSLGRSNRSIRAETYRKSAVIEAFRSIGLDSMDACTTCKVCGGYRLLPCQVCNGSKKSVHRNHFTTEFVALKCFFGAGGCCVWHGVRDSSSVLFGIGRVSLAASLLYLVSTGLNPASPTLNLANGRGVETPLAALVHTFLPTMGLVRAAAAVTPVLPSEEHNHSDTGSETGQPFAPLSESVCIS</sequence>
<dbReference type="Pfam" id="PF00462">
    <property type="entry name" value="Glutaredoxin"/>
    <property type="match status" value="1"/>
</dbReference>
<feature type="compositionally biased region" description="Polar residues" evidence="1">
    <location>
        <begin position="106"/>
        <end position="117"/>
    </location>
</feature>
<proteinExistence type="predicted"/>
<accession>A0A8J6LBW5</accession>
<feature type="domain" description="Glutaredoxin" evidence="2">
    <location>
        <begin position="473"/>
        <end position="540"/>
    </location>
</feature>
<dbReference type="SUPFAM" id="SSF52833">
    <property type="entry name" value="Thioredoxin-like"/>
    <property type="match status" value="1"/>
</dbReference>
<feature type="region of interest" description="Disordered" evidence="1">
    <location>
        <begin position="1"/>
        <end position="47"/>
    </location>
</feature>
<dbReference type="InterPro" id="IPR042797">
    <property type="entry name" value="GRXCR1"/>
</dbReference>
<feature type="region of interest" description="Disordered" evidence="1">
    <location>
        <begin position="106"/>
        <end position="132"/>
    </location>
</feature>
<dbReference type="PANTHER" id="PTHR46990:SF1">
    <property type="entry name" value="GLUTAREDOXIN DOMAIN-CONTAINING CYSTEINE-RICH PROTEIN 1"/>
    <property type="match status" value="1"/>
</dbReference>
<protein>
    <recommendedName>
        <fullName evidence="2">Glutaredoxin domain-containing protein</fullName>
    </recommendedName>
</protein>
<dbReference type="Gene3D" id="3.40.30.10">
    <property type="entry name" value="Glutaredoxin"/>
    <property type="match status" value="1"/>
</dbReference>
<comment type="caution">
    <text evidence="3">The sequence shown here is derived from an EMBL/GenBank/DDBJ whole genome shotgun (WGS) entry which is preliminary data.</text>
</comment>
<evidence type="ECO:0000256" key="1">
    <source>
        <dbReference type="SAM" id="MobiDB-lite"/>
    </source>
</evidence>
<name>A0A8J6LBW5_TENMO</name>
<gene>
    <name evidence="3" type="ORF">GEV33_007879</name>
</gene>
<evidence type="ECO:0000259" key="2">
    <source>
        <dbReference type="Pfam" id="PF00462"/>
    </source>
</evidence>
<feature type="region of interest" description="Disordered" evidence="1">
    <location>
        <begin position="144"/>
        <end position="174"/>
    </location>
</feature>
<feature type="compositionally biased region" description="Low complexity" evidence="1">
    <location>
        <begin position="18"/>
        <end position="31"/>
    </location>
</feature>
<dbReference type="PROSITE" id="PS51354">
    <property type="entry name" value="GLUTAREDOXIN_2"/>
    <property type="match status" value="1"/>
</dbReference>
<dbReference type="InterPro" id="IPR002109">
    <property type="entry name" value="Glutaredoxin"/>
</dbReference>
<dbReference type="EMBL" id="JABDTM020023791">
    <property type="protein sequence ID" value="KAH0814912.1"/>
    <property type="molecule type" value="Genomic_DNA"/>
</dbReference>
<feature type="region of interest" description="Disordered" evidence="1">
    <location>
        <begin position="992"/>
        <end position="1018"/>
    </location>
</feature>
<dbReference type="PANTHER" id="PTHR46990">
    <property type="entry name" value="GLUTAREDOXIN DOMAIN-CONTAINING CYSTEINE-RICH PROTEIN 1"/>
    <property type="match status" value="1"/>
</dbReference>
<evidence type="ECO:0000313" key="4">
    <source>
        <dbReference type="Proteomes" id="UP000719412"/>
    </source>
</evidence>
<organism evidence="3 4">
    <name type="scientific">Tenebrio molitor</name>
    <name type="common">Yellow mealworm beetle</name>
    <dbReference type="NCBI Taxonomy" id="7067"/>
    <lineage>
        <taxon>Eukaryota</taxon>
        <taxon>Metazoa</taxon>
        <taxon>Ecdysozoa</taxon>
        <taxon>Arthropoda</taxon>
        <taxon>Hexapoda</taxon>
        <taxon>Insecta</taxon>
        <taxon>Pterygota</taxon>
        <taxon>Neoptera</taxon>
        <taxon>Endopterygota</taxon>
        <taxon>Coleoptera</taxon>
        <taxon>Polyphaga</taxon>
        <taxon>Cucujiformia</taxon>
        <taxon>Tenebrionidae</taxon>
        <taxon>Tenebrio</taxon>
    </lineage>
</organism>
<dbReference type="AlphaFoldDB" id="A0A8J6LBW5"/>
<feature type="compositionally biased region" description="Polar residues" evidence="1">
    <location>
        <begin position="155"/>
        <end position="166"/>
    </location>
</feature>
<dbReference type="GO" id="GO:0007605">
    <property type="term" value="P:sensory perception of sound"/>
    <property type="evidence" value="ECO:0007669"/>
    <property type="project" value="InterPro"/>
</dbReference>
<keyword evidence="4" id="KW-1185">Reference proteome</keyword>